<dbReference type="HOGENOM" id="CLU_2264583_0_0_1"/>
<protein>
    <submittedName>
        <fullName evidence="1">Uncharacterized protein</fullName>
    </submittedName>
</protein>
<name>A0A0D0DLM3_9AGAM</name>
<dbReference type="EMBL" id="KN824857">
    <property type="protein sequence ID" value="KIK99517.1"/>
    <property type="molecule type" value="Genomic_DNA"/>
</dbReference>
<reference evidence="1 2" key="1">
    <citation type="submission" date="2014-04" db="EMBL/GenBank/DDBJ databases">
        <authorList>
            <consortium name="DOE Joint Genome Institute"/>
            <person name="Kuo A."/>
            <person name="Kohler A."/>
            <person name="Jargeat P."/>
            <person name="Nagy L.G."/>
            <person name="Floudas D."/>
            <person name="Copeland A."/>
            <person name="Barry K.W."/>
            <person name="Cichocki N."/>
            <person name="Veneault-Fourrey C."/>
            <person name="LaButti K."/>
            <person name="Lindquist E.A."/>
            <person name="Lipzen A."/>
            <person name="Lundell T."/>
            <person name="Morin E."/>
            <person name="Murat C."/>
            <person name="Sun H."/>
            <person name="Tunlid A."/>
            <person name="Henrissat B."/>
            <person name="Grigoriev I.V."/>
            <person name="Hibbett D.S."/>
            <person name="Martin F."/>
            <person name="Nordberg H.P."/>
            <person name="Cantor M.N."/>
            <person name="Hua S.X."/>
        </authorList>
    </citation>
    <scope>NUCLEOTIDE SEQUENCE [LARGE SCALE GENOMIC DNA]</scope>
    <source>
        <strain evidence="1 2">Ve08.2h10</strain>
    </source>
</reference>
<dbReference type="Proteomes" id="UP000054538">
    <property type="component" value="Unassembled WGS sequence"/>
</dbReference>
<dbReference type="AlphaFoldDB" id="A0A0D0DLM3"/>
<proteinExistence type="predicted"/>
<accession>A0A0D0DLM3</accession>
<organism evidence="1 2">
    <name type="scientific">Paxillus rubicundulus Ve08.2h10</name>
    <dbReference type="NCBI Taxonomy" id="930991"/>
    <lineage>
        <taxon>Eukaryota</taxon>
        <taxon>Fungi</taxon>
        <taxon>Dikarya</taxon>
        <taxon>Basidiomycota</taxon>
        <taxon>Agaricomycotina</taxon>
        <taxon>Agaricomycetes</taxon>
        <taxon>Agaricomycetidae</taxon>
        <taxon>Boletales</taxon>
        <taxon>Paxilineae</taxon>
        <taxon>Paxillaceae</taxon>
        <taxon>Paxillus</taxon>
    </lineage>
</organism>
<evidence type="ECO:0000313" key="1">
    <source>
        <dbReference type="EMBL" id="KIK99517.1"/>
    </source>
</evidence>
<gene>
    <name evidence="1" type="ORF">PAXRUDRAFT_505616</name>
</gene>
<sequence length="103" mass="11715">MLAWPGEFVRSTWQDSTDPTNPGCWILQQRDADVLLLVCYRLFPYFPWVCVTSNAGSSPLRTIDWTARSCGSWLINIVVSVYSGLQLQLLCIDADSSCQRYTF</sequence>
<keyword evidence="2" id="KW-1185">Reference proteome</keyword>
<dbReference type="InParanoid" id="A0A0D0DLM3"/>
<reference evidence="2" key="2">
    <citation type="submission" date="2015-01" db="EMBL/GenBank/DDBJ databases">
        <title>Evolutionary Origins and Diversification of the Mycorrhizal Mutualists.</title>
        <authorList>
            <consortium name="DOE Joint Genome Institute"/>
            <consortium name="Mycorrhizal Genomics Consortium"/>
            <person name="Kohler A."/>
            <person name="Kuo A."/>
            <person name="Nagy L.G."/>
            <person name="Floudas D."/>
            <person name="Copeland A."/>
            <person name="Barry K.W."/>
            <person name="Cichocki N."/>
            <person name="Veneault-Fourrey C."/>
            <person name="LaButti K."/>
            <person name="Lindquist E.A."/>
            <person name="Lipzen A."/>
            <person name="Lundell T."/>
            <person name="Morin E."/>
            <person name="Murat C."/>
            <person name="Riley R."/>
            <person name="Ohm R."/>
            <person name="Sun H."/>
            <person name="Tunlid A."/>
            <person name="Henrissat B."/>
            <person name="Grigoriev I.V."/>
            <person name="Hibbett D.S."/>
            <person name="Martin F."/>
        </authorList>
    </citation>
    <scope>NUCLEOTIDE SEQUENCE [LARGE SCALE GENOMIC DNA]</scope>
    <source>
        <strain evidence="2">Ve08.2h10</strain>
    </source>
</reference>
<evidence type="ECO:0000313" key="2">
    <source>
        <dbReference type="Proteomes" id="UP000054538"/>
    </source>
</evidence>